<accession>A0A2T4JUW8</accession>
<dbReference type="InterPro" id="IPR016898">
    <property type="entry name" value="Polyphosphate_phosphotransfera"/>
</dbReference>
<dbReference type="InterPro" id="IPR027417">
    <property type="entry name" value="P-loop_NTPase"/>
</dbReference>
<dbReference type="SUPFAM" id="SSF52540">
    <property type="entry name" value="P-loop containing nucleoside triphosphate hydrolases"/>
    <property type="match status" value="1"/>
</dbReference>
<dbReference type="OrthoDB" id="9775224at2"/>
<keyword evidence="5" id="KW-0175">Coiled coil</keyword>
<comment type="subunit">
    <text evidence="4">Homotetramer.</text>
</comment>
<name>A0A2T4JUW8_9RHOB</name>
<comment type="caution">
    <text evidence="7">The sequence shown here is derived from an EMBL/GenBank/DDBJ whole genome shotgun (WGS) entry which is preliminary data.</text>
</comment>
<comment type="similarity">
    <text evidence="1 4">Belongs to the polyphosphate kinase 2 (PPK2) family. Class I subfamily.</text>
</comment>
<dbReference type="InterPro" id="IPR022488">
    <property type="entry name" value="PPK2-related"/>
</dbReference>
<evidence type="ECO:0000259" key="6">
    <source>
        <dbReference type="Pfam" id="PF03976"/>
    </source>
</evidence>
<evidence type="ECO:0000256" key="2">
    <source>
        <dbReference type="ARBA" id="ARBA00022679"/>
    </source>
</evidence>
<dbReference type="Pfam" id="PF03976">
    <property type="entry name" value="PPK2"/>
    <property type="match status" value="1"/>
</dbReference>
<dbReference type="Gene3D" id="3.40.50.300">
    <property type="entry name" value="P-loop containing nucleotide triphosphate hydrolases"/>
    <property type="match status" value="1"/>
</dbReference>
<reference evidence="7 8" key="1">
    <citation type="submission" date="2018-03" db="EMBL/GenBank/DDBJ databases">
        <title>Cereibacter changlensis.</title>
        <authorList>
            <person name="Meyer T.E."/>
            <person name="Miller S."/>
            <person name="Lodha T."/>
            <person name="Gandham S."/>
            <person name="Chintalapati S."/>
            <person name="Chintalapati V.R."/>
        </authorList>
    </citation>
    <scope>NUCLEOTIDE SEQUENCE [LARGE SCALE GENOMIC DNA]</scope>
    <source>
        <strain evidence="7 8">JA139</strain>
    </source>
</reference>
<keyword evidence="2 4" id="KW-0808">Transferase</keyword>
<keyword evidence="8" id="KW-1185">Reference proteome</keyword>
<protein>
    <recommendedName>
        <fullName evidence="4">ADP/GDP-polyphosphate phosphotransferase</fullName>
        <ecNumber evidence="4">2.7.4.-</ecNumber>
    </recommendedName>
    <alternativeName>
        <fullName evidence="4">Polyphosphate kinase PPK2</fullName>
    </alternativeName>
</protein>
<proteinExistence type="inferred from homology"/>
<feature type="domain" description="Polyphosphate kinase-2-related" evidence="6">
    <location>
        <begin position="44"/>
        <end position="266"/>
    </location>
</feature>
<dbReference type="RefSeq" id="WP_107664076.1">
    <property type="nucleotide sequence ID" value="NZ_PZKG01000046.1"/>
</dbReference>
<evidence type="ECO:0000256" key="1">
    <source>
        <dbReference type="ARBA" id="ARBA00009924"/>
    </source>
</evidence>
<dbReference type="InterPro" id="IPR022486">
    <property type="entry name" value="PPK2_PA0141"/>
</dbReference>
<organism evidence="7 8">
    <name type="scientific">Cereibacter changlensis JA139</name>
    <dbReference type="NCBI Taxonomy" id="1188249"/>
    <lineage>
        <taxon>Bacteria</taxon>
        <taxon>Pseudomonadati</taxon>
        <taxon>Pseudomonadota</taxon>
        <taxon>Alphaproteobacteria</taxon>
        <taxon>Rhodobacterales</taxon>
        <taxon>Paracoccaceae</taxon>
        <taxon>Cereibacter</taxon>
    </lineage>
</organism>
<comment type="function">
    <text evidence="4">Uses inorganic polyphosphate (polyP) as a donor to convert GDP to GTP or ADP to ATP.</text>
</comment>
<dbReference type="EMBL" id="PZKG01000046">
    <property type="protein sequence ID" value="PTE21563.1"/>
    <property type="molecule type" value="Genomic_DNA"/>
</dbReference>
<evidence type="ECO:0000256" key="3">
    <source>
        <dbReference type="ARBA" id="ARBA00022777"/>
    </source>
</evidence>
<dbReference type="Proteomes" id="UP000241010">
    <property type="component" value="Unassembled WGS sequence"/>
</dbReference>
<evidence type="ECO:0000256" key="4">
    <source>
        <dbReference type="RuleBase" id="RU369062"/>
    </source>
</evidence>
<dbReference type="PANTHER" id="PTHR34383">
    <property type="entry name" value="POLYPHOSPHATE:AMP PHOSPHOTRANSFERASE-RELATED"/>
    <property type="match status" value="1"/>
</dbReference>
<dbReference type="NCBIfam" id="TIGR03707">
    <property type="entry name" value="PPK2_P_aer"/>
    <property type="match status" value="1"/>
</dbReference>
<dbReference type="PIRSF" id="PIRSF028756">
    <property type="entry name" value="PPK2_prd"/>
    <property type="match status" value="1"/>
</dbReference>
<dbReference type="GO" id="GO:0008976">
    <property type="term" value="F:polyphosphate kinase activity"/>
    <property type="evidence" value="ECO:0007669"/>
    <property type="project" value="UniProtKB-UniRule"/>
</dbReference>
<evidence type="ECO:0000313" key="8">
    <source>
        <dbReference type="Proteomes" id="UP000241010"/>
    </source>
</evidence>
<feature type="coiled-coil region" evidence="5">
    <location>
        <begin position="46"/>
        <end position="73"/>
    </location>
</feature>
<dbReference type="AlphaFoldDB" id="A0A2T4JUW8"/>
<evidence type="ECO:0000256" key="5">
    <source>
        <dbReference type="SAM" id="Coils"/>
    </source>
</evidence>
<keyword evidence="3 4" id="KW-0418">Kinase</keyword>
<dbReference type="EC" id="2.7.4.-" evidence="4"/>
<gene>
    <name evidence="7" type="primary">ppk2</name>
    <name evidence="7" type="ORF">C5F48_11590</name>
</gene>
<dbReference type="GO" id="GO:0006793">
    <property type="term" value="P:phosphorus metabolic process"/>
    <property type="evidence" value="ECO:0007669"/>
    <property type="project" value="InterPro"/>
</dbReference>
<dbReference type="PANTHER" id="PTHR34383:SF1">
    <property type="entry name" value="ADP-POLYPHOSPHATE PHOSPHOTRANSFERASE"/>
    <property type="match status" value="1"/>
</dbReference>
<evidence type="ECO:0000313" key="7">
    <source>
        <dbReference type="EMBL" id="PTE21563.1"/>
    </source>
</evidence>
<sequence length="297" mass="34058">MDLPFDAAISHFYRKEAPNWLREAIEGADKHAILARDYPYRERLKRKLYDAHMEALQIQLARLQADVKETGKRIVVVFEGRDASGKGGTISAMRENLNPRVANVVALAKPSDREATQWYFQRYIDWLPAAGEIALFDRSWYNRGVVEPVFGFCTPAQREHFFCQLPSFEEMLVEEGIIVVKLWLNVGRAEQLRRFLAREQDPLKQWKLSWIDIEGLKKWDEYTEAIEETLARSHSFAAPWTVIRSDDKRRARLAAIQTLLVKVDFKGRDLKAIGAPDPAICGGPGLRSDDGRDSGRE</sequence>